<proteinExistence type="predicted"/>
<dbReference type="GeneID" id="41596411"/>
<dbReference type="AlphaFoldDB" id="A0A075MMB5"/>
<evidence type="ECO:0000313" key="2">
    <source>
        <dbReference type="Proteomes" id="UP000028194"/>
    </source>
</evidence>
<sequence>MRDWEEPDNNNGGRKKKTLVNRMYEQMNALTPRRGYNLVRIDPWSIQDEDDALTLIGHFDTYQEAADAKKKYPTHNTTIYGPRNREVDIKGWQRAVALS</sequence>
<dbReference type="RefSeq" id="WP_148699556.1">
    <property type="nucleotide sequence ID" value="NZ_CP007174.1"/>
</dbReference>
<protein>
    <submittedName>
        <fullName evidence="1">Uncharacterized protein</fullName>
    </submittedName>
</protein>
<name>A0A075MMB5_9ARCH</name>
<dbReference type="KEGG" id="nev:NTE_00540"/>
<dbReference type="Proteomes" id="UP000028194">
    <property type="component" value="Chromosome"/>
</dbReference>
<evidence type="ECO:0000313" key="1">
    <source>
        <dbReference type="EMBL" id="AIF82621.1"/>
    </source>
</evidence>
<gene>
    <name evidence="1" type="ORF">NTE_00540</name>
</gene>
<organism evidence="1 2">
    <name type="scientific">Candidatus Nitrososphaera evergladensis SR1</name>
    <dbReference type="NCBI Taxonomy" id="1459636"/>
    <lineage>
        <taxon>Archaea</taxon>
        <taxon>Nitrososphaerota</taxon>
        <taxon>Nitrososphaeria</taxon>
        <taxon>Nitrososphaerales</taxon>
        <taxon>Nitrososphaeraceae</taxon>
        <taxon>Nitrososphaera</taxon>
    </lineage>
</organism>
<dbReference type="HOGENOM" id="CLU_2313648_0_0_2"/>
<accession>A0A075MMB5</accession>
<reference evidence="1 2" key="1">
    <citation type="journal article" date="2014" name="PLoS ONE">
        <title>Genome Sequence of Candidatus Nitrososphaera evergladensis from Group I.1b Enriched from Everglades Soil Reveals Novel Genomic Features of the Ammonia-Oxidizing Archaea.</title>
        <authorList>
            <person name="Zhalnina K.V."/>
            <person name="Dias R."/>
            <person name="Leonard M.T."/>
            <person name="Dorr de Quadros P."/>
            <person name="Camargo F.A."/>
            <person name="Drew J.C."/>
            <person name="Farmerie W.G."/>
            <person name="Daroub S.H."/>
            <person name="Triplett E.W."/>
        </authorList>
    </citation>
    <scope>NUCLEOTIDE SEQUENCE [LARGE SCALE GENOMIC DNA]</scope>
    <source>
        <strain evidence="1 2">SR1</strain>
    </source>
</reference>
<dbReference type="EMBL" id="CP007174">
    <property type="protein sequence ID" value="AIF82621.1"/>
    <property type="molecule type" value="Genomic_DNA"/>
</dbReference>
<keyword evidence="2" id="KW-1185">Reference proteome</keyword>